<dbReference type="RefSeq" id="WP_089270092.1">
    <property type="nucleotide sequence ID" value="NZ_FZNN01000006.1"/>
</dbReference>
<keyword evidence="1" id="KW-0732">Signal</keyword>
<dbReference type="Proteomes" id="UP000198417">
    <property type="component" value="Unassembled WGS sequence"/>
</dbReference>
<dbReference type="EMBL" id="FZNN01000006">
    <property type="protein sequence ID" value="SNR46755.1"/>
    <property type="molecule type" value="Genomic_DNA"/>
</dbReference>
<organism evidence="2 3">
    <name type="scientific">Puniceibacterium sediminis</name>
    <dbReference type="NCBI Taxonomy" id="1608407"/>
    <lineage>
        <taxon>Bacteria</taxon>
        <taxon>Pseudomonadati</taxon>
        <taxon>Pseudomonadota</taxon>
        <taxon>Alphaproteobacteria</taxon>
        <taxon>Rhodobacterales</taxon>
        <taxon>Paracoccaceae</taxon>
        <taxon>Puniceibacterium</taxon>
    </lineage>
</organism>
<name>A0A238WJL1_9RHOB</name>
<feature type="signal peptide" evidence="1">
    <location>
        <begin position="1"/>
        <end position="24"/>
    </location>
</feature>
<dbReference type="OrthoDB" id="9810895at2"/>
<sequence length="104" mass="10743">MKRSMNAVLTGAVLALNVAGPALAQGNNCAPREKVVDRLASKYGETRQSIGLGTDNAVVEVFASDDTGTWTITVTRTDGMTCLVASGQAFEALAEALPTQGNDA</sequence>
<proteinExistence type="predicted"/>
<dbReference type="AlphaFoldDB" id="A0A238WJL1"/>
<evidence type="ECO:0000256" key="1">
    <source>
        <dbReference type="SAM" id="SignalP"/>
    </source>
</evidence>
<keyword evidence="3" id="KW-1185">Reference proteome</keyword>
<feature type="chain" id="PRO_5012240945" evidence="1">
    <location>
        <begin position="25"/>
        <end position="104"/>
    </location>
</feature>
<accession>A0A238WJL1</accession>
<gene>
    <name evidence="2" type="ORF">SAMN06265370_10674</name>
</gene>
<evidence type="ECO:0000313" key="2">
    <source>
        <dbReference type="EMBL" id="SNR46755.1"/>
    </source>
</evidence>
<evidence type="ECO:0000313" key="3">
    <source>
        <dbReference type="Proteomes" id="UP000198417"/>
    </source>
</evidence>
<protein>
    <submittedName>
        <fullName evidence="2">Uncharacterized protein</fullName>
    </submittedName>
</protein>
<reference evidence="2 3" key="1">
    <citation type="submission" date="2017-06" db="EMBL/GenBank/DDBJ databases">
        <authorList>
            <person name="Kim H.J."/>
            <person name="Triplett B.A."/>
        </authorList>
    </citation>
    <scope>NUCLEOTIDE SEQUENCE [LARGE SCALE GENOMIC DNA]</scope>
    <source>
        <strain evidence="2 3">DSM 29052</strain>
    </source>
</reference>